<dbReference type="Proteomes" id="UP000199614">
    <property type="component" value="Unassembled WGS sequence"/>
</dbReference>
<gene>
    <name evidence="1" type="ORF">SAMN05216207_100552</name>
</gene>
<accession>A0A1I4UXC1</accession>
<evidence type="ECO:0000313" key="2">
    <source>
        <dbReference type="Proteomes" id="UP000199614"/>
    </source>
</evidence>
<dbReference type="STRING" id="260086.SAMN05216207_100552"/>
<organism evidence="1 2">
    <name type="scientific">Pseudonocardia ammonioxydans</name>
    <dbReference type="NCBI Taxonomy" id="260086"/>
    <lineage>
        <taxon>Bacteria</taxon>
        <taxon>Bacillati</taxon>
        <taxon>Actinomycetota</taxon>
        <taxon>Actinomycetes</taxon>
        <taxon>Pseudonocardiales</taxon>
        <taxon>Pseudonocardiaceae</taxon>
        <taxon>Pseudonocardia</taxon>
    </lineage>
</organism>
<proteinExistence type="predicted"/>
<protein>
    <submittedName>
        <fullName evidence="1">Uncharacterized protein</fullName>
    </submittedName>
</protein>
<dbReference type="AlphaFoldDB" id="A0A1I4UXC1"/>
<sequence length="80" mass="8117">MDTITAIGRTGSALPCVPATVLPASVAVPSARLRRRWAEPLLVAAVAPRTGGDVSPVISGPIFDEHKCTGASVPGRRGGT</sequence>
<name>A0A1I4UXC1_PSUAM</name>
<evidence type="ECO:0000313" key="1">
    <source>
        <dbReference type="EMBL" id="SFM93677.1"/>
    </source>
</evidence>
<dbReference type="EMBL" id="FOUY01000005">
    <property type="protein sequence ID" value="SFM93677.1"/>
    <property type="molecule type" value="Genomic_DNA"/>
</dbReference>
<reference evidence="1 2" key="1">
    <citation type="submission" date="2016-10" db="EMBL/GenBank/DDBJ databases">
        <authorList>
            <person name="de Groot N.N."/>
        </authorList>
    </citation>
    <scope>NUCLEOTIDE SEQUENCE [LARGE SCALE GENOMIC DNA]</scope>
    <source>
        <strain evidence="1 2">CGMCC 4.1877</strain>
    </source>
</reference>
<keyword evidence="2" id="KW-1185">Reference proteome</keyword>